<name>A0ABQ6AB38_9PROT</name>
<keyword evidence="6" id="KW-1185">Reference proteome</keyword>
<feature type="domain" description="CBS" evidence="4">
    <location>
        <begin position="94"/>
        <end position="150"/>
    </location>
</feature>
<dbReference type="InterPro" id="IPR046342">
    <property type="entry name" value="CBS_dom_sf"/>
</dbReference>
<keyword evidence="1 2" id="KW-0129">CBS domain</keyword>
<dbReference type="SMART" id="SM00749">
    <property type="entry name" value="BON"/>
    <property type="match status" value="1"/>
</dbReference>
<dbReference type="SMART" id="SM00116">
    <property type="entry name" value="CBS"/>
    <property type="match status" value="2"/>
</dbReference>
<feature type="domain" description="CBS" evidence="4">
    <location>
        <begin position="7"/>
        <end position="63"/>
    </location>
</feature>
<evidence type="ECO:0000313" key="5">
    <source>
        <dbReference type="EMBL" id="GLR68517.1"/>
    </source>
</evidence>
<evidence type="ECO:0000259" key="3">
    <source>
        <dbReference type="PROSITE" id="PS50914"/>
    </source>
</evidence>
<dbReference type="InterPro" id="IPR007055">
    <property type="entry name" value="BON_dom"/>
</dbReference>
<evidence type="ECO:0000256" key="2">
    <source>
        <dbReference type="PROSITE-ProRule" id="PRU00703"/>
    </source>
</evidence>
<reference evidence="6" key="1">
    <citation type="journal article" date="2019" name="Int. J. Syst. Evol. Microbiol.">
        <title>The Global Catalogue of Microorganisms (GCM) 10K type strain sequencing project: providing services to taxonomists for standard genome sequencing and annotation.</title>
        <authorList>
            <consortium name="The Broad Institute Genomics Platform"/>
            <consortium name="The Broad Institute Genome Sequencing Center for Infectious Disease"/>
            <person name="Wu L."/>
            <person name="Ma J."/>
        </authorList>
    </citation>
    <scope>NUCLEOTIDE SEQUENCE [LARGE SCALE GENOMIC DNA]</scope>
    <source>
        <strain evidence="6">NBRC 112502</strain>
    </source>
</reference>
<accession>A0ABQ6AB38</accession>
<sequence length="233" mass="25199">MKVAELMNKNIVSVQPSTAVADAARIMLANRLTGLPVLDDTGKLVGIVSEGDLLRRAEIGTDGKQAGWLKTFLLPSTVAADYVATHARHVSGVMTHNPVFVTSDTELAEAADLMLRKHIKRLPVLDDGKLAGMISRTDLLRILARKLIETPENTSDEAISNYIKAELEHARWAPKSGIRIKVDGKKVTLEGTIFSDEERQAVVVIAENAPGVKEVTDKLLFVDPASGMAFPAP</sequence>
<organism evidence="5 6">
    <name type="scientific">Acidocella aquatica</name>
    <dbReference type="NCBI Taxonomy" id="1922313"/>
    <lineage>
        <taxon>Bacteria</taxon>
        <taxon>Pseudomonadati</taxon>
        <taxon>Pseudomonadota</taxon>
        <taxon>Alphaproteobacteria</taxon>
        <taxon>Acetobacterales</taxon>
        <taxon>Acidocellaceae</taxon>
        <taxon>Acidocella</taxon>
    </lineage>
</organism>
<evidence type="ECO:0000313" key="6">
    <source>
        <dbReference type="Proteomes" id="UP001156641"/>
    </source>
</evidence>
<proteinExistence type="predicted"/>
<dbReference type="Gene3D" id="3.10.580.10">
    <property type="entry name" value="CBS-domain"/>
    <property type="match status" value="1"/>
</dbReference>
<dbReference type="PANTHER" id="PTHR43080">
    <property type="entry name" value="CBS DOMAIN-CONTAINING PROTEIN CBSX3, MITOCHONDRIAL"/>
    <property type="match status" value="1"/>
</dbReference>
<dbReference type="Pfam" id="PF00571">
    <property type="entry name" value="CBS"/>
    <property type="match status" value="2"/>
</dbReference>
<dbReference type="PROSITE" id="PS50914">
    <property type="entry name" value="BON"/>
    <property type="match status" value="1"/>
</dbReference>
<dbReference type="Pfam" id="PF04972">
    <property type="entry name" value="BON"/>
    <property type="match status" value="1"/>
</dbReference>
<dbReference type="CDD" id="cd04586">
    <property type="entry name" value="CBS_pair_BON_assoc"/>
    <property type="match status" value="1"/>
</dbReference>
<dbReference type="InterPro" id="IPR017080">
    <property type="entry name" value="UCP036990_CBS_BON"/>
</dbReference>
<dbReference type="InterPro" id="IPR014004">
    <property type="entry name" value="Transpt-assoc_nodulatn_dom_bac"/>
</dbReference>
<dbReference type="InterPro" id="IPR000644">
    <property type="entry name" value="CBS_dom"/>
</dbReference>
<dbReference type="EMBL" id="BSOS01000090">
    <property type="protein sequence ID" value="GLR68517.1"/>
    <property type="molecule type" value="Genomic_DNA"/>
</dbReference>
<evidence type="ECO:0008006" key="7">
    <source>
        <dbReference type="Google" id="ProtNLM"/>
    </source>
</evidence>
<gene>
    <name evidence="5" type="ORF">GCM10010909_31980</name>
</gene>
<dbReference type="PIRSF" id="PIRSF036990">
    <property type="entry name" value="UCP036990_CBS_BON"/>
    <property type="match status" value="1"/>
</dbReference>
<dbReference type="PROSITE" id="PS51371">
    <property type="entry name" value="CBS"/>
    <property type="match status" value="2"/>
</dbReference>
<evidence type="ECO:0000259" key="4">
    <source>
        <dbReference type="PROSITE" id="PS51371"/>
    </source>
</evidence>
<dbReference type="InterPro" id="IPR051257">
    <property type="entry name" value="Diverse_CBS-Domain"/>
</dbReference>
<protein>
    <recommendedName>
        <fullName evidence="7">CBS domain-containing protein</fullName>
    </recommendedName>
</protein>
<dbReference type="Proteomes" id="UP001156641">
    <property type="component" value="Unassembled WGS sequence"/>
</dbReference>
<dbReference type="Gene3D" id="3.30.1340.30">
    <property type="match status" value="1"/>
</dbReference>
<feature type="domain" description="BON" evidence="3">
    <location>
        <begin position="155"/>
        <end position="223"/>
    </location>
</feature>
<comment type="caution">
    <text evidence="5">The sequence shown here is derived from an EMBL/GenBank/DDBJ whole genome shotgun (WGS) entry which is preliminary data.</text>
</comment>
<dbReference type="SUPFAM" id="SSF54631">
    <property type="entry name" value="CBS-domain pair"/>
    <property type="match status" value="1"/>
</dbReference>
<dbReference type="PANTHER" id="PTHR43080:SF26">
    <property type="entry name" value="REGULATORY PROTEIN"/>
    <property type="match status" value="1"/>
</dbReference>
<evidence type="ECO:0000256" key="1">
    <source>
        <dbReference type="ARBA" id="ARBA00023122"/>
    </source>
</evidence>
<dbReference type="RefSeq" id="WP_284259362.1">
    <property type="nucleotide sequence ID" value="NZ_BSOS01000090.1"/>
</dbReference>